<gene>
    <name evidence="2" type="ORF">PHMEG_00036696</name>
</gene>
<dbReference type="Proteomes" id="UP000198211">
    <property type="component" value="Unassembled WGS sequence"/>
</dbReference>
<evidence type="ECO:0000256" key="1">
    <source>
        <dbReference type="SAM" id="MobiDB-lite"/>
    </source>
</evidence>
<feature type="compositionally biased region" description="Basic and acidic residues" evidence="1">
    <location>
        <begin position="62"/>
        <end position="72"/>
    </location>
</feature>
<proteinExistence type="predicted"/>
<dbReference type="OrthoDB" id="127755at2759"/>
<evidence type="ECO:0000313" key="3">
    <source>
        <dbReference type="Proteomes" id="UP000198211"/>
    </source>
</evidence>
<name>A0A225UNT9_9STRA</name>
<sequence length="299" mass="33298">MQEKINQMAASMETMQKQHEEELNALRFYQGDEYNAMAYDKEEDGAEAGRKSSTMAPLLAKTRAEKPKRSDEPVMVTEVRIGDTTFSALIDTGCSRSAIEQSVVDCVHEHLALRKEEATFKQADKSTGRTTHVATAAINLPIFSTTRICPHDFRVAAQLLYPVMLGKDFFAMQGIDLLFSSRELEWDGLRVPMSKLRAPGWKPGLRPHEDDESSRVEISVSEDSGPVDFSMMIDGSKLSENELLLVIALMKEFDDVASGKLGKIKGDPYELPLAPDAKPFTCRPFPVPQIRLAATKNEI</sequence>
<reference evidence="3" key="1">
    <citation type="submission" date="2017-03" db="EMBL/GenBank/DDBJ databases">
        <title>Phytopthora megakarya and P. palmivora, two closely related causual agents of cacao black pod achieved similar genome size and gene model numbers by different mechanisms.</title>
        <authorList>
            <person name="Ali S."/>
            <person name="Shao J."/>
            <person name="Larry D.J."/>
            <person name="Kronmiller B."/>
            <person name="Shen D."/>
            <person name="Strem M.D."/>
            <person name="Melnick R.L."/>
            <person name="Guiltinan M.J."/>
            <person name="Tyler B.M."/>
            <person name="Meinhardt L.W."/>
            <person name="Bailey B.A."/>
        </authorList>
    </citation>
    <scope>NUCLEOTIDE SEQUENCE [LARGE SCALE GENOMIC DNA]</scope>
    <source>
        <strain evidence="3">zdho120</strain>
    </source>
</reference>
<organism evidence="2 3">
    <name type="scientific">Phytophthora megakarya</name>
    <dbReference type="NCBI Taxonomy" id="4795"/>
    <lineage>
        <taxon>Eukaryota</taxon>
        <taxon>Sar</taxon>
        <taxon>Stramenopiles</taxon>
        <taxon>Oomycota</taxon>
        <taxon>Peronosporomycetes</taxon>
        <taxon>Peronosporales</taxon>
        <taxon>Peronosporaceae</taxon>
        <taxon>Phytophthora</taxon>
    </lineage>
</organism>
<dbReference type="InterPro" id="IPR021109">
    <property type="entry name" value="Peptidase_aspartic_dom_sf"/>
</dbReference>
<evidence type="ECO:0000313" key="2">
    <source>
        <dbReference type="EMBL" id="OWY93779.1"/>
    </source>
</evidence>
<dbReference type="Gene3D" id="2.40.70.10">
    <property type="entry name" value="Acid Proteases"/>
    <property type="match status" value="1"/>
</dbReference>
<accession>A0A225UNT9</accession>
<dbReference type="AlphaFoldDB" id="A0A225UNT9"/>
<keyword evidence="3" id="KW-1185">Reference proteome</keyword>
<comment type="caution">
    <text evidence="2">The sequence shown here is derived from an EMBL/GenBank/DDBJ whole genome shotgun (WGS) entry which is preliminary data.</text>
</comment>
<protein>
    <submittedName>
        <fullName evidence="2">Uncharacterized protein</fullName>
    </submittedName>
</protein>
<feature type="region of interest" description="Disordered" evidence="1">
    <location>
        <begin position="40"/>
        <end position="72"/>
    </location>
</feature>
<dbReference type="EMBL" id="NBNE01015462">
    <property type="protein sequence ID" value="OWY93779.1"/>
    <property type="molecule type" value="Genomic_DNA"/>
</dbReference>